<dbReference type="AlphaFoldDB" id="A0A154PIF6"/>
<evidence type="ECO:0000313" key="1">
    <source>
        <dbReference type="EMBL" id="KZC11592.1"/>
    </source>
</evidence>
<evidence type="ECO:0000313" key="2">
    <source>
        <dbReference type="Proteomes" id="UP000076502"/>
    </source>
</evidence>
<sequence length="68" mass="7785">MTEAALGVRGMIVCKRNIKDALRSTSCEQLRVQTRRTLVWKSTSVGRWTMMQESIRRSRRSISSQAGQ</sequence>
<gene>
    <name evidence="1" type="ORF">WN55_02874</name>
</gene>
<protein>
    <submittedName>
        <fullName evidence="1">Uncharacterized protein</fullName>
    </submittedName>
</protein>
<proteinExistence type="predicted"/>
<name>A0A154PIF6_DUFNO</name>
<reference evidence="1 2" key="1">
    <citation type="submission" date="2015-07" db="EMBL/GenBank/DDBJ databases">
        <title>The genome of Dufourea novaeangliae.</title>
        <authorList>
            <person name="Pan H."/>
            <person name="Kapheim K."/>
        </authorList>
    </citation>
    <scope>NUCLEOTIDE SEQUENCE [LARGE SCALE GENOMIC DNA]</scope>
    <source>
        <strain evidence="1">0120121106</strain>
        <tissue evidence="1">Whole body</tissue>
    </source>
</reference>
<keyword evidence="2" id="KW-1185">Reference proteome</keyword>
<dbReference type="Proteomes" id="UP000076502">
    <property type="component" value="Unassembled WGS sequence"/>
</dbReference>
<dbReference type="EMBL" id="KQ434924">
    <property type="protein sequence ID" value="KZC11592.1"/>
    <property type="molecule type" value="Genomic_DNA"/>
</dbReference>
<organism evidence="1 2">
    <name type="scientific">Dufourea novaeangliae</name>
    <name type="common">Sweat bee</name>
    <dbReference type="NCBI Taxonomy" id="178035"/>
    <lineage>
        <taxon>Eukaryota</taxon>
        <taxon>Metazoa</taxon>
        <taxon>Ecdysozoa</taxon>
        <taxon>Arthropoda</taxon>
        <taxon>Hexapoda</taxon>
        <taxon>Insecta</taxon>
        <taxon>Pterygota</taxon>
        <taxon>Neoptera</taxon>
        <taxon>Endopterygota</taxon>
        <taxon>Hymenoptera</taxon>
        <taxon>Apocrita</taxon>
        <taxon>Aculeata</taxon>
        <taxon>Apoidea</taxon>
        <taxon>Anthophila</taxon>
        <taxon>Halictidae</taxon>
        <taxon>Rophitinae</taxon>
        <taxon>Dufourea</taxon>
    </lineage>
</organism>
<accession>A0A154PIF6</accession>